<dbReference type="SUPFAM" id="SSF88713">
    <property type="entry name" value="Glycoside hydrolase/deacetylase"/>
    <property type="match status" value="1"/>
</dbReference>
<dbReference type="EMBL" id="JACATE010000006">
    <property type="protein sequence ID" value="NWJ28710.1"/>
    <property type="molecule type" value="Genomic_DNA"/>
</dbReference>
<evidence type="ECO:0008006" key="3">
    <source>
        <dbReference type="Google" id="ProtNLM"/>
    </source>
</evidence>
<protein>
    <recommendedName>
        <fullName evidence="3">Polysaccharide deacetylase family protein</fullName>
    </recommendedName>
</protein>
<gene>
    <name evidence="1" type="ORF">HX848_04905</name>
</gene>
<comment type="caution">
    <text evidence="1">The sequence shown here is derived from an EMBL/GenBank/DDBJ whole genome shotgun (WGS) entry which is preliminary data.</text>
</comment>
<reference evidence="1 2" key="1">
    <citation type="journal article" date="2019" name="Environ. Microbiol.">
        <title>Genomics insights into ecotype formation of ammonia-oxidizing archaea in the deep ocean.</title>
        <authorList>
            <person name="Wang Y."/>
            <person name="Huang J.M."/>
            <person name="Cui G.J."/>
            <person name="Nunoura T."/>
            <person name="Takaki Y."/>
            <person name="Li W.L."/>
            <person name="Li J."/>
            <person name="Gao Z.M."/>
            <person name="Takai K."/>
            <person name="Zhang A.Q."/>
            <person name="Stepanauskas R."/>
        </authorList>
    </citation>
    <scope>NUCLEOTIDE SEQUENCE [LARGE SCALE GENOMIC DNA]</scope>
    <source>
        <strain evidence="1 2">T1L11</strain>
    </source>
</reference>
<proteinExistence type="predicted"/>
<sequence length="261" mass="30958">MKKQYIFLSHDVDWSFDGPSKKHVLERKDRFDKKLFEITPISKLYRNFSEYMEIEEKYKVKSTFFFRTQYENGDYKDYYDDIKNLIKGGWEVGLHTDPSSVDDINKIKKEKTNLEKITNSKIYGNRVHYLSNDKQLPKKLSELDFVYDSSNRKTKDSITHEDMGYQQIDGIIEFPITLMDTYLFTYMKISEDKIISIIEKTLNSCRKLDSDFNVMTILWHDNVLKMKGGRMYEKILEFLSDQEDVKMVSGIELANKVLNNS</sequence>
<dbReference type="GO" id="GO:0005975">
    <property type="term" value="P:carbohydrate metabolic process"/>
    <property type="evidence" value="ECO:0007669"/>
    <property type="project" value="InterPro"/>
</dbReference>
<organism evidence="1 2">
    <name type="scientific">Marine Group I thaumarchaeote</name>
    <dbReference type="NCBI Taxonomy" id="2511932"/>
    <lineage>
        <taxon>Archaea</taxon>
        <taxon>Nitrososphaerota</taxon>
        <taxon>Marine Group I</taxon>
    </lineage>
</organism>
<evidence type="ECO:0000313" key="1">
    <source>
        <dbReference type="EMBL" id="NWJ28710.1"/>
    </source>
</evidence>
<dbReference type="Gene3D" id="3.20.20.370">
    <property type="entry name" value="Glycoside hydrolase/deacetylase"/>
    <property type="match status" value="1"/>
</dbReference>
<dbReference type="AlphaFoldDB" id="A0A7K4MJD9"/>
<accession>A0A7K4MJD9</accession>
<dbReference type="InterPro" id="IPR011330">
    <property type="entry name" value="Glyco_hydro/deAcase_b/a-brl"/>
</dbReference>
<evidence type="ECO:0000313" key="2">
    <source>
        <dbReference type="Proteomes" id="UP000563820"/>
    </source>
</evidence>
<name>A0A7K4MJD9_9ARCH</name>
<dbReference type="Proteomes" id="UP000563820">
    <property type="component" value="Unassembled WGS sequence"/>
</dbReference>